<feature type="region of interest" description="Disordered" evidence="1">
    <location>
        <begin position="45"/>
        <end position="107"/>
    </location>
</feature>
<name>A0A1G4AUM3_9PEZI</name>
<sequence length="107" mass="11452">MVFLIWLNTRPSLYHLASLPEYGWQYMRHINVIFTLKREALQRGAAKSHSLGSPANDESSLSLHPDSIVGQPCPNGPGGTLRDSSASPSPSAAAQTTIPAGKTDLPV</sequence>
<keyword evidence="3" id="KW-1185">Reference proteome</keyword>
<feature type="compositionally biased region" description="Low complexity" evidence="1">
    <location>
        <begin position="84"/>
        <end position="94"/>
    </location>
</feature>
<accession>A0A1G4AUM3</accession>
<evidence type="ECO:0000256" key="1">
    <source>
        <dbReference type="SAM" id="MobiDB-lite"/>
    </source>
</evidence>
<evidence type="ECO:0000313" key="2">
    <source>
        <dbReference type="EMBL" id="OHE92867.1"/>
    </source>
</evidence>
<feature type="compositionally biased region" description="Polar residues" evidence="1">
    <location>
        <begin position="50"/>
        <end position="62"/>
    </location>
</feature>
<organism evidence="2 3">
    <name type="scientific">Colletotrichum orchidophilum</name>
    <dbReference type="NCBI Taxonomy" id="1209926"/>
    <lineage>
        <taxon>Eukaryota</taxon>
        <taxon>Fungi</taxon>
        <taxon>Dikarya</taxon>
        <taxon>Ascomycota</taxon>
        <taxon>Pezizomycotina</taxon>
        <taxon>Sordariomycetes</taxon>
        <taxon>Hypocreomycetidae</taxon>
        <taxon>Glomerellales</taxon>
        <taxon>Glomerellaceae</taxon>
        <taxon>Colletotrichum</taxon>
    </lineage>
</organism>
<protein>
    <submittedName>
        <fullName evidence="2">Uncharacterized protein</fullName>
    </submittedName>
</protein>
<dbReference type="OrthoDB" id="10547524at2759"/>
<dbReference type="EMBL" id="MJBS01000134">
    <property type="protein sequence ID" value="OHE92867.1"/>
    <property type="molecule type" value="Genomic_DNA"/>
</dbReference>
<dbReference type="Proteomes" id="UP000176998">
    <property type="component" value="Unassembled WGS sequence"/>
</dbReference>
<comment type="caution">
    <text evidence="2">The sequence shown here is derived from an EMBL/GenBank/DDBJ whole genome shotgun (WGS) entry which is preliminary data.</text>
</comment>
<dbReference type="RefSeq" id="XP_022470035.1">
    <property type="nucleotide sequence ID" value="XM_022623431.1"/>
</dbReference>
<dbReference type="AlphaFoldDB" id="A0A1G4AUM3"/>
<dbReference type="GeneID" id="34564941"/>
<proteinExistence type="predicted"/>
<reference evidence="2 3" key="1">
    <citation type="submission" date="2016-09" db="EMBL/GenBank/DDBJ databases">
        <authorList>
            <person name="Capua I."/>
            <person name="De Benedictis P."/>
            <person name="Joannis T."/>
            <person name="Lombin L.H."/>
            <person name="Cattoli G."/>
        </authorList>
    </citation>
    <scope>NUCLEOTIDE SEQUENCE [LARGE SCALE GENOMIC DNA]</scope>
    <source>
        <strain evidence="2 3">IMI 309357</strain>
    </source>
</reference>
<evidence type="ECO:0000313" key="3">
    <source>
        <dbReference type="Proteomes" id="UP000176998"/>
    </source>
</evidence>
<gene>
    <name evidence="2" type="ORF">CORC01_11809</name>
</gene>